<dbReference type="FunFam" id="3.30.460.10:FF:000019">
    <property type="entry name" value="tRNA nucleotidyltransferase cca2"/>
    <property type="match status" value="1"/>
</dbReference>
<dbReference type="PANTHER" id="PTHR13734:SF5">
    <property type="entry name" value="CCA TRNA NUCLEOTIDYLTRANSFERASE, MITOCHONDRIAL"/>
    <property type="match status" value="1"/>
</dbReference>
<evidence type="ECO:0008006" key="12">
    <source>
        <dbReference type="Google" id="ProtNLM"/>
    </source>
</evidence>
<feature type="domain" description="Poly A polymerase head" evidence="8">
    <location>
        <begin position="138"/>
        <end position="298"/>
    </location>
</feature>
<dbReference type="Pfam" id="PF12627">
    <property type="entry name" value="PolyA_pol_RNAbd"/>
    <property type="match status" value="1"/>
</dbReference>
<feature type="domain" description="tRNA nucleotidyltransferase/poly(A) polymerase RNA and SrmB- binding" evidence="9">
    <location>
        <begin position="325"/>
        <end position="385"/>
    </location>
</feature>
<dbReference type="InterPro" id="IPR018870">
    <property type="entry name" value="Tti2"/>
</dbReference>
<dbReference type="Gene3D" id="3.30.460.10">
    <property type="entry name" value="Beta Polymerase, domain 2"/>
    <property type="match status" value="1"/>
</dbReference>
<evidence type="ECO:0000313" key="10">
    <source>
        <dbReference type="EMBL" id="KAF2482960.1"/>
    </source>
</evidence>
<gene>
    <name evidence="10" type="ORF">BDY17DRAFT_138728</name>
</gene>
<evidence type="ECO:0000256" key="7">
    <source>
        <dbReference type="SAM" id="MobiDB-lite"/>
    </source>
</evidence>
<evidence type="ECO:0000256" key="5">
    <source>
        <dbReference type="ARBA" id="ARBA00034736"/>
    </source>
</evidence>
<dbReference type="SUPFAM" id="SSF81301">
    <property type="entry name" value="Nucleotidyltransferase"/>
    <property type="match status" value="1"/>
</dbReference>
<dbReference type="PANTHER" id="PTHR13734">
    <property type="entry name" value="TRNA-NUCLEOTIDYLTRANSFERASE"/>
    <property type="match status" value="1"/>
</dbReference>
<keyword evidence="3" id="KW-0547">Nucleotide-binding</keyword>
<evidence type="ECO:0000256" key="3">
    <source>
        <dbReference type="ARBA" id="ARBA00022741"/>
    </source>
</evidence>
<dbReference type="GeneID" id="54470489"/>
<dbReference type="OrthoDB" id="445712at2759"/>
<dbReference type="InterPro" id="IPR002646">
    <property type="entry name" value="PolA_pol_head_dom"/>
</dbReference>
<dbReference type="AlphaFoldDB" id="A0A6A6PS81"/>
<dbReference type="RefSeq" id="XP_033589530.1">
    <property type="nucleotide sequence ID" value="XM_033729487.1"/>
</dbReference>
<protein>
    <recommendedName>
        <fullName evidence="12">Poly A polymerase head domain-containing protein</fullName>
    </recommendedName>
</protein>
<accession>A0A6A6PS81</accession>
<dbReference type="GO" id="GO:0000166">
    <property type="term" value="F:nucleotide binding"/>
    <property type="evidence" value="ECO:0007669"/>
    <property type="project" value="UniProtKB-KW"/>
</dbReference>
<comment type="similarity">
    <text evidence="5">Belongs to the TTI2 family.</text>
</comment>
<keyword evidence="2 6" id="KW-0808">Transferase</keyword>
<dbReference type="Gene3D" id="1.10.3090.10">
    <property type="entry name" value="cca-adding enzyme, domain 2"/>
    <property type="match status" value="1"/>
</dbReference>
<evidence type="ECO:0000256" key="1">
    <source>
        <dbReference type="ARBA" id="ARBA00007265"/>
    </source>
</evidence>
<dbReference type="GO" id="GO:0110078">
    <property type="term" value="C:TTT Hsp90 cochaperone complex"/>
    <property type="evidence" value="ECO:0007669"/>
    <property type="project" value="InterPro"/>
</dbReference>
<dbReference type="SUPFAM" id="SSF81891">
    <property type="entry name" value="Poly A polymerase C-terminal region-like"/>
    <property type="match status" value="1"/>
</dbReference>
<evidence type="ECO:0000259" key="8">
    <source>
        <dbReference type="Pfam" id="PF01743"/>
    </source>
</evidence>
<keyword evidence="4 6" id="KW-0694">RNA-binding</keyword>
<feature type="region of interest" description="Disordered" evidence="7">
    <location>
        <begin position="47"/>
        <end position="74"/>
    </location>
</feature>
<dbReference type="InterPro" id="IPR032828">
    <property type="entry name" value="PolyA_RNA-bd"/>
</dbReference>
<sequence>MFQIRRSVTQRTFKAFSKEIRTSTPLATPLTTSHRCISRWCMSPGRRITTSPEGRKRRKLNSSPISTTRQTASNKMSPLLVQEVDQEPPNAIEFTLTPVEATLRRLLLDVANYIDNIPPPQDGQIKLPPDLANEKIVLRFTGGWVRDKLLGVPSHDIDVAINKMTGYQFGLKMKEYLEIPGNPEKYGLEGVSKSDKAGTTDKSKTVGGLHKIEANPEKSKHLETVTTKILGLDIDLVNLRKETYTDESRNPAMEFGTPEEDALRRDATVNAMFYNLNTESVEDFTGRGKEDLKAQILRTPLEPYQTFKDDPLRVLRLIRFASRLGYRIDPAAMEAMKDNDIKDALRRKISRERVGVEMEKSLRGPDPHEALRLVFDLGLYETIFSDPTVIVDAHYTPDTEGWAKLMQFAADTLADGQSLEEILVRDDEERYLAWQLAALVPYRDAPQGEPLEAGRRAPPPIASSVAREGIKATNKVCDVVTAAVRNQSEISRLVDQLSQQKRRPDKKVEGEDASARDVLGMAVRRWGASWRSQAMYSLLVEVADDPAAVTTIERKYTLFVEHLKTLNILDAYTFKPLLDGKTLAKAINTPPGPWMKDALDVVMTYQLRNPDTANTDDAIAEVQLQRQHQNGAGDDSGTTGKRGELTSSLIHHFLKLTIRPLFIKAKLSAVTDAGRKNTTTVLPQKVTVKSMDDSINRPWKSGKDAYALDLLRWCVNALDGATVEQVWPLVVPPLLTLVDDREAKYKILGAELIGRLLEITPPSLIAKTGLGEVFEDALLPSLAYLPTITPEEESIPLLNATYPALLALINLRYPNSTPSQTAAPPTPSPDRTKHLDTVLRKGIIYGYTVCSQRPHIVSTLFTHLTPFLTEMGIDSVKHLKYLLPILTETLSYPLGDARVETLLSATRALQAVILNAWPRMVVHRGEVLKGLAFCWINIKESEGEGVEELRRELKEAVGMLRAAVGEEVDFEHDARTLLEAEPGLEGLLVAR</sequence>
<dbReference type="InterPro" id="IPR043519">
    <property type="entry name" value="NT_sf"/>
</dbReference>
<dbReference type="SUPFAM" id="SSF48371">
    <property type="entry name" value="ARM repeat"/>
    <property type="match status" value="1"/>
</dbReference>
<name>A0A6A6PS81_9PEZI</name>
<dbReference type="GO" id="GO:0003723">
    <property type="term" value="F:RNA binding"/>
    <property type="evidence" value="ECO:0007669"/>
    <property type="project" value="UniProtKB-KW"/>
</dbReference>
<organism evidence="10 11">
    <name type="scientific">Neohortaea acidophila</name>
    <dbReference type="NCBI Taxonomy" id="245834"/>
    <lineage>
        <taxon>Eukaryota</taxon>
        <taxon>Fungi</taxon>
        <taxon>Dikarya</taxon>
        <taxon>Ascomycota</taxon>
        <taxon>Pezizomycotina</taxon>
        <taxon>Dothideomycetes</taxon>
        <taxon>Dothideomycetidae</taxon>
        <taxon>Mycosphaerellales</taxon>
        <taxon>Teratosphaeriaceae</taxon>
        <taxon>Neohortaea</taxon>
    </lineage>
</organism>
<dbReference type="GO" id="GO:0052929">
    <property type="term" value="F:ATP:3'-cytidine-cytidine-tRNA adenylyltransferase activity"/>
    <property type="evidence" value="ECO:0007669"/>
    <property type="project" value="TreeGrafter"/>
</dbReference>
<dbReference type="GO" id="GO:0001680">
    <property type="term" value="P:tRNA 3'-terminal CCA addition"/>
    <property type="evidence" value="ECO:0007669"/>
    <property type="project" value="TreeGrafter"/>
</dbReference>
<keyword evidence="11" id="KW-1185">Reference proteome</keyword>
<dbReference type="InterPro" id="IPR016024">
    <property type="entry name" value="ARM-type_fold"/>
</dbReference>
<evidence type="ECO:0000256" key="2">
    <source>
        <dbReference type="ARBA" id="ARBA00022679"/>
    </source>
</evidence>
<dbReference type="Pfam" id="PF01743">
    <property type="entry name" value="PolyA_pol"/>
    <property type="match status" value="1"/>
</dbReference>
<dbReference type="Proteomes" id="UP000799767">
    <property type="component" value="Unassembled WGS sequence"/>
</dbReference>
<dbReference type="CDD" id="cd05398">
    <property type="entry name" value="NT_ClassII-CCAase"/>
    <property type="match status" value="1"/>
</dbReference>
<evidence type="ECO:0000256" key="6">
    <source>
        <dbReference type="RuleBase" id="RU003953"/>
    </source>
</evidence>
<reference evidence="10" key="1">
    <citation type="journal article" date="2020" name="Stud. Mycol.">
        <title>101 Dothideomycetes genomes: a test case for predicting lifestyles and emergence of pathogens.</title>
        <authorList>
            <person name="Haridas S."/>
            <person name="Albert R."/>
            <person name="Binder M."/>
            <person name="Bloem J."/>
            <person name="Labutti K."/>
            <person name="Salamov A."/>
            <person name="Andreopoulos B."/>
            <person name="Baker S."/>
            <person name="Barry K."/>
            <person name="Bills G."/>
            <person name="Bluhm B."/>
            <person name="Cannon C."/>
            <person name="Castanera R."/>
            <person name="Culley D."/>
            <person name="Daum C."/>
            <person name="Ezra D."/>
            <person name="Gonzalez J."/>
            <person name="Henrissat B."/>
            <person name="Kuo A."/>
            <person name="Liang C."/>
            <person name="Lipzen A."/>
            <person name="Lutzoni F."/>
            <person name="Magnuson J."/>
            <person name="Mondo S."/>
            <person name="Nolan M."/>
            <person name="Ohm R."/>
            <person name="Pangilinan J."/>
            <person name="Park H.-J."/>
            <person name="Ramirez L."/>
            <person name="Alfaro M."/>
            <person name="Sun H."/>
            <person name="Tritt A."/>
            <person name="Yoshinaga Y."/>
            <person name="Zwiers L.-H."/>
            <person name="Turgeon B."/>
            <person name="Goodwin S."/>
            <person name="Spatafora J."/>
            <person name="Crous P."/>
            <person name="Grigoriev I."/>
        </authorList>
    </citation>
    <scope>NUCLEOTIDE SEQUENCE</scope>
    <source>
        <strain evidence="10">CBS 113389</strain>
    </source>
</reference>
<feature type="compositionally biased region" description="Polar residues" evidence="7">
    <location>
        <begin position="61"/>
        <end position="74"/>
    </location>
</feature>
<evidence type="ECO:0000313" key="11">
    <source>
        <dbReference type="Proteomes" id="UP000799767"/>
    </source>
</evidence>
<dbReference type="GO" id="GO:0005739">
    <property type="term" value="C:mitochondrion"/>
    <property type="evidence" value="ECO:0007669"/>
    <property type="project" value="UniProtKB-ARBA"/>
</dbReference>
<dbReference type="EMBL" id="MU001635">
    <property type="protein sequence ID" value="KAF2482960.1"/>
    <property type="molecule type" value="Genomic_DNA"/>
</dbReference>
<dbReference type="GO" id="GO:0052927">
    <property type="term" value="F:CC tRNA cytidylyltransferase activity"/>
    <property type="evidence" value="ECO:0007669"/>
    <property type="project" value="TreeGrafter"/>
</dbReference>
<proteinExistence type="inferred from homology"/>
<comment type="similarity">
    <text evidence="1 6">Belongs to the tRNA nucleotidyltransferase/poly(A) polymerase family.</text>
</comment>
<dbReference type="Pfam" id="PF10521">
    <property type="entry name" value="Tti2"/>
    <property type="match status" value="1"/>
</dbReference>
<evidence type="ECO:0000259" key="9">
    <source>
        <dbReference type="Pfam" id="PF12627"/>
    </source>
</evidence>
<evidence type="ECO:0000256" key="4">
    <source>
        <dbReference type="ARBA" id="ARBA00022884"/>
    </source>
</evidence>